<feature type="transmembrane region" description="Helical" evidence="1">
    <location>
        <begin position="38"/>
        <end position="55"/>
    </location>
</feature>
<dbReference type="KEGG" id="fpla:A4U99_18420"/>
<accession>A0AAX1KKN4</accession>
<dbReference type="PANTHER" id="PTHR34978">
    <property type="entry name" value="POSSIBLE SENSOR-TRANSDUCER PROTEIN BLAR"/>
    <property type="match status" value="1"/>
</dbReference>
<reference evidence="3 4" key="1">
    <citation type="submission" date="2020-11" db="EMBL/GenBank/DDBJ databases">
        <title>Closed and high quality bacterial genomes of the OMM12 community.</title>
        <authorList>
            <person name="Marbouty M."/>
            <person name="Lamy-Besnier Q."/>
            <person name="Debarbieux L."/>
            <person name="Koszul R."/>
        </authorList>
    </citation>
    <scope>NUCLEOTIDE SEQUENCE [LARGE SCALE GENOMIC DNA]</scope>
    <source>
        <strain evidence="3 4">YL31</strain>
    </source>
</reference>
<evidence type="ECO:0000259" key="2">
    <source>
        <dbReference type="Pfam" id="PF05569"/>
    </source>
</evidence>
<dbReference type="InterPro" id="IPR008756">
    <property type="entry name" value="Peptidase_M56"/>
</dbReference>
<keyword evidence="1" id="KW-0812">Transmembrane</keyword>
<evidence type="ECO:0000313" key="4">
    <source>
        <dbReference type="Proteomes" id="UP000595792"/>
    </source>
</evidence>
<name>A0AAX1KKN4_FLAPL</name>
<gene>
    <name evidence="3" type="ORF">I5Q84_03025</name>
</gene>
<evidence type="ECO:0000256" key="1">
    <source>
        <dbReference type="SAM" id="Phobius"/>
    </source>
</evidence>
<feature type="transmembrane region" description="Helical" evidence="1">
    <location>
        <begin position="6"/>
        <end position="26"/>
    </location>
</feature>
<protein>
    <submittedName>
        <fullName evidence="3">Peptidase, M56 family protein</fullName>
    </submittedName>
</protein>
<keyword evidence="1" id="KW-1133">Transmembrane helix</keyword>
<dbReference type="Pfam" id="PF05569">
    <property type="entry name" value="Peptidase_M56"/>
    <property type="match status" value="1"/>
</dbReference>
<dbReference type="InterPro" id="IPR052173">
    <property type="entry name" value="Beta-lactam_resp_regulator"/>
</dbReference>
<evidence type="ECO:0000313" key="3">
    <source>
        <dbReference type="EMBL" id="QQR06489.1"/>
    </source>
</evidence>
<dbReference type="EMBL" id="CP065315">
    <property type="protein sequence ID" value="QQR06489.1"/>
    <property type="molecule type" value="Genomic_DNA"/>
</dbReference>
<feature type="transmembrane region" description="Helical" evidence="1">
    <location>
        <begin position="323"/>
        <end position="343"/>
    </location>
</feature>
<proteinExistence type="predicted"/>
<dbReference type="PANTHER" id="PTHR34978:SF3">
    <property type="entry name" value="SLR0241 PROTEIN"/>
    <property type="match status" value="1"/>
</dbReference>
<organism evidence="3 4">
    <name type="scientific">Flavonifractor plautii</name>
    <name type="common">Fusobacterium plautii</name>
    <dbReference type="NCBI Taxonomy" id="292800"/>
    <lineage>
        <taxon>Bacteria</taxon>
        <taxon>Bacillati</taxon>
        <taxon>Bacillota</taxon>
        <taxon>Clostridia</taxon>
        <taxon>Eubacteriales</taxon>
        <taxon>Oscillospiraceae</taxon>
        <taxon>Flavonifractor</taxon>
    </lineage>
</organism>
<sequence length="549" mass="62205">MNDLLKIILSLSFSGALLIIIMLFIGKAFFRGRTNHRWKYYIWLIIIARLLIPLTPDISLTGTIFEKTDIVMEQIVETTPTDGTVNITPVEKDNYDTNDNSDTTFSLIHSFISVLFQNLGIIWLVVSLILLIRKITIYQGFVKYIKAGREEVSSIESLNTLARLGTQIGVNCPVEFYTNDLISSPLLIGFFRPCIILPTTNISEDDLKYTLLHELTHFKRKDMFYKWLVQITTCLHWFNPLVYIMGHEISRECELSCDEEMIRTLNEKERRKYGDTLLHAMALGGKYKDTVSSVTLNESKELLKERLGAIINFKENSKAAKTIMLGLTFLLIVCSIIIGAYTIKNKPMQYSSDNSIQNFANDNRSDNLVKVSSDDLSGISENLNLSLDIENGGIVILPSTSNELQAVYDSEYYDVQLTDQNGEWIVTVSGKAERMGDVDEVQLYLPDIKTKMNVNVSNGDFSYNLPEDCQNEVDITAANGGVYFASSNHYANSDISLVAQERTFIVYEEPVYPNYFTRTDTGFSYKNGTELNKISISLIGYTSVEFQEL</sequence>
<feature type="domain" description="Peptidase M56" evidence="2">
    <location>
        <begin position="9"/>
        <end position="310"/>
    </location>
</feature>
<keyword evidence="1" id="KW-0472">Membrane</keyword>
<dbReference type="Proteomes" id="UP000595792">
    <property type="component" value="Chromosome"/>
</dbReference>
<feature type="transmembrane region" description="Helical" evidence="1">
    <location>
        <begin position="107"/>
        <end position="132"/>
    </location>
</feature>
<dbReference type="AlphaFoldDB" id="A0AAX1KKN4"/>
<dbReference type="RefSeq" id="WP_084461935.1">
    <property type="nucleotide sequence ID" value="NZ_CP015406.2"/>
</dbReference>
<dbReference type="CDD" id="cd07341">
    <property type="entry name" value="M56_BlaR1_MecR1_like"/>
    <property type="match status" value="1"/>
</dbReference>